<reference evidence="4" key="2">
    <citation type="journal article" date="2021" name="PeerJ">
        <title>Extensive microbial diversity within the chicken gut microbiome revealed by metagenomics and culture.</title>
        <authorList>
            <person name="Gilroy R."/>
            <person name="Ravi A."/>
            <person name="Getino M."/>
            <person name="Pursley I."/>
            <person name="Horton D.L."/>
            <person name="Alikhan N.F."/>
            <person name="Baker D."/>
            <person name="Gharbi K."/>
            <person name="Hall N."/>
            <person name="Watson M."/>
            <person name="Adriaenssens E.M."/>
            <person name="Foster-Nyarko E."/>
            <person name="Jarju S."/>
            <person name="Secka A."/>
            <person name="Antonio M."/>
            <person name="Oren A."/>
            <person name="Chaudhuri R.R."/>
            <person name="La Ragione R."/>
            <person name="Hildebrand F."/>
            <person name="Pallen M.J."/>
        </authorList>
    </citation>
    <scope>NUCLEOTIDE SEQUENCE</scope>
    <source>
        <strain evidence="4">ChiHjej13B12-12457</strain>
    </source>
</reference>
<feature type="domain" description="SH3b" evidence="3">
    <location>
        <begin position="195"/>
        <end position="257"/>
    </location>
</feature>
<dbReference type="SMART" id="SM00028">
    <property type="entry name" value="TPR"/>
    <property type="match status" value="1"/>
</dbReference>
<dbReference type="SMART" id="SM00287">
    <property type="entry name" value="SH3b"/>
    <property type="match status" value="1"/>
</dbReference>
<evidence type="ECO:0000256" key="1">
    <source>
        <dbReference type="SAM" id="Phobius"/>
    </source>
</evidence>
<dbReference type="AlphaFoldDB" id="A0A9D1J7S6"/>
<dbReference type="PROSITE" id="PS51781">
    <property type="entry name" value="SH3B"/>
    <property type="match status" value="1"/>
</dbReference>
<feature type="chain" id="PRO_5038931872" evidence="2">
    <location>
        <begin position="25"/>
        <end position="257"/>
    </location>
</feature>
<dbReference type="InterPro" id="IPR019734">
    <property type="entry name" value="TPR_rpt"/>
</dbReference>
<feature type="signal peptide" evidence="2">
    <location>
        <begin position="1"/>
        <end position="24"/>
    </location>
</feature>
<feature type="transmembrane region" description="Helical" evidence="1">
    <location>
        <begin position="167"/>
        <end position="186"/>
    </location>
</feature>
<keyword evidence="1" id="KW-0472">Membrane</keyword>
<name>A0A9D1J7S6_9BACT</name>
<accession>A0A9D1J7S6</accession>
<dbReference type="Proteomes" id="UP000886744">
    <property type="component" value="Unassembled WGS sequence"/>
</dbReference>
<evidence type="ECO:0000259" key="3">
    <source>
        <dbReference type="PROSITE" id="PS51781"/>
    </source>
</evidence>
<gene>
    <name evidence="4" type="ORF">IAC94_08150</name>
</gene>
<keyword evidence="1" id="KW-1133">Transmembrane helix</keyword>
<keyword evidence="2" id="KW-0732">Signal</keyword>
<dbReference type="EMBL" id="DVHI01000100">
    <property type="protein sequence ID" value="HIR63474.1"/>
    <property type="molecule type" value="Genomic_DNA"/>
</dbReference>
<evidence type="ECO:0000313" key="4">
    <source>
        <dbReference type="EMBL" id="HIR63474.1"/>
    </source>
</evidence>
<keyword evidence="1" id="KW-0812">Transmembrane</keyword>
<dbReference type="Gene3D" id="1.25.40.10">
    <property type="entry name" value="Tetratricopeptide repeat domain"/>
    <property type="match status" value="1"/>
</dbReference>
<feature type="transmembrane region" description="Helical" evidence="1">
    <location>
        <begin position="136"/>
        <end position="155"/>
    </location>
</feature>
<organism evidence="4 5">
    <name type="scientific">Candidatus Coprenecus avistercoris</name>
    <dbReference type="NCBI Taxonomy" id="2840730"/>
    <lineage>
        <taxon>Bacteria</taxon>
        <taxon>Pseudomonadati</taxon>
        <taxon>Bacteroidota</taxon>
        <taxon>Bacteroidia</taxon>
        <taxon>Bacteroidales</taxon>
        <taxon>Rikenellaceae</taxon>
        <taxon>Rikenellaceae incertae sedis</taxon>
        <taxon>Candidatus Coprenecus</taxon>
    </lineage>
</organism>
<protein>
    <submittedName>
        <fullName evidence="4">SH3 domain-containing protein</fullName>
    </submittedName>
</protein>
<proteinExistence type="predicted"/>
<comment type="caution">
    <text evidence="4">The sequence shown here is derived from an EMBL/GenBank/DDBJ whole genome shotgun (WGS) entry which is preliminary data.</text>
</comment>
<dbReference type="Gene3D" id="2.30.30.40">
    <property type="entry name" value="SH3 Domains"/>
    <property type="match status" value="1"/>
</dbReference>
<dbReference type="SUPFAM" id="SSF48452">
    <property type="entry name" value="TPR-like"/>
    <property type="match status" value="1"/>
</dbReference>
<evidence type="ECO:0000256" key="2">
    <source>
        <dbReference type="SAM" id="SignalP"/>
    </source>
</evidence>
<reference evidence="4" key="1">
    <citation type="submission" date="2020-10" db="EMBL/GenBank/DDBJ databases">
        <authorList>
            <person name="Gilroy R."/>
        </authorList>
    </citation>
    <scope>NUCLEOTIDE SEQUENCE</scope>
    <source>
        <strain evidence="4">ChiHjej13B12-12457</strain>
    </source>
</reference>
<evidence type="ECO:0000313" key="5">
    <source>
        <dbReference type="Proteomes" id="UP000886744"/>
    </source>
</evidence>
<sequence length="257" mass="28312">MKTMIRMMTVALMLAALALPAAQAQNVDSLWAQAVSDYTEENYRAALDGFAAIEEAGYVSPDLYYNMGNCCYKLGHQLGRSILYYEKALKLDPAYEDAAVNLEIAREGTLDRIEAVPEFILLTWFKAFRDTLSSDAWAWIALALLLTVAVMVLLFRFGRSLALRKTAFALAVVGLVFMVVSTVFAFNLRSAVEDSGEAVVTVPVSSVKSSPGSTDQSLFILHEGTKVSVVDSLGEWYRIELSDGRQGWLQGNDIEII</sequence>
<dbReference type="InterPro" id="IPR011990">
    <property type="entry name" value="TPR-like_helical_dom_sf"/>
</dbReference>
<dbReference type="InterPro" id="IPR003646">
    <property type="entry name" value="SH3-like_bac-type"/>
</dbReference>